<dbReference type="InterPro" id="IPR050934">
    <property type="entry name" value="ITIH"/>
</dbReference>
<dbReference type="EMBL" id="JAHUTJ010051439">
    <property type="protein sequence ID" value="MED6284763.1"/>
    <property type="molecule type" value="Genomic_DNA"/>
</dbReference>
<feature type="compositionally biased region" description="Basic and acidic residues" evidence="1">
    <location>
        <begin position="170"/>
        <end position="180"/>
    </location>
</feature>
<name>A0ABU7EBX5_9TELE</name>
<reference evidence="2 3" key="1">
    <citation type="submission" date="2021-06" db="EMBL/GenBank/DDBJ databases">
        <authorList>
            <person name="Palmer J.M."/>
        </authorList>
    </citation>
    <scope>NUCLEOTIDE SEQUENCE [LARGE SCALE GENOMIC DNA]</scope>
    <source>
        <strain evidence="2 3">CL_MEX2019</strain>
        <tissue evidence="2">Muscle</tissue>
    </source>
</reference>
<feature type="region of interest" description="Disordered" evidence="1">
    <location>
        <begin position="170"/>
        <end position="195"/>
    </location>
</feature>
<dbReference type="Proteomes" id="UP001352852">
    <property type="component" value="Unassembled WGS sequence"/>
</dbReference>
<evidence type="ECO:0000313" key="3">
    <source>
        <dbReference type="Proteomes" id="UP001352852"/>
    </source>
</evidence>
<dbReference type="PANTHER" id="PTHR10338:SF119">
    <property type="entry name" value="INTER-ALPHA-TRYPSIN INHIBITOR HEAVY CHAIN H4"/>
    <property type="match status" value="1"/>
</dbReference>
<evidence type="ECO:0000256" key="1">
    <source>
        <dbReference type="SAM" id="MobiDB-lite"/>
    </source>
</evidence>
<evidence type="ECO:0000313" key="2">
    <source>
        <dbReference type="EMBL" id="MED6284763.1"/>
    </source>
</evidence>
<accession>A0ABU7EBX5</accession>
<keyword evidence="3" id="KW-1185">Reference proteome</keyword>
<sequence length="454" mass="50494">MSMQNNGVARRIYEDSDADLQLKGFYEEVATPLLTDVEMIYLGGTNLTQTNFSQYYNGSEIVVAGEIIDNNIETFTLQVVAISQSERKVTFSNTNRSVDSSTETVAEGVLQRVWAYLTVKQLLEKELLLSGPEKEKVKGEALELSLKYNFVTPLTSMVVTKPEGENTEVLHKPKEGEAPKIQRYGGSSNPVSRGRSLSFDSAGVPALGGRPGRSDLPAAAGRIGLPEFAILPGRFGYVRPTSTPRRSASVTHRFLLKNENQSTPLCFDINGAIILKLLDHPSKEVYVNGELDSVTNGGFSRIFIHAGSDQHVEVEPDGFRQGRTAIHQPANDRVTTGRITVLRHQYNEFHIAVEDVRLVILVHEKDGNRFLWAVLRQRPFANNIKGVLALKPADYEEIESSPSTKLKIKDREIIVISSTADDYSINKPVPMRCWLTSTRYALEKPLNDYIATQL</sequence>
<protein>
    <submittedName>
        <fullName evidence="2">Uncharacterized protein</fullName>
    </submittedName>
</protein>
<dbReference type="PANTHER" id="PTHR10338">
    <property type="entry name" value="INTER-ALPHA-TRYPSIN INHIBITOR HEAVY CHAIN FAMILY MEMBER"/>
    <property type="match status" value="1"/>
</dbReference>
<comment type="caution">
    <text evidence="2">The sequence shown here is derived from an EMBL/GenBank/DDBJ whole genome shotgun (WGS) entry which is preliminary data.</text>
</comment>
<proteinExistence type="predicted"/>
<gene>
    <name evidence="2" type="ORF">CHARACLAT_022304</name>
</gene>
<organism evidence="2 3">
    <name type="scientific">Characodon lateralis</name>
    <dbReference type="NCBI Taxonomy" id="208331"/>
    <lineage>
        <taxon>Eukaryota</taxon>
        <taxon>Metazoa</taxon>
        <taxon>Chordata</taxon>
        <taxon>Craniata</taxon>
        <taxon>Vertebrata</taxon>
        <taxon>Euteleostomi</taxon>
        <taxon>Actinopterygii</taxon>
        <taxon>Neopterygii</taxon>
        <taxon>Teleostei</taxon>
        <taxon>Neoteleostei</taxon>
        <taxon>Acanthomorphata</taxon>
        <taxon>Ovalentaria</taxon>
        <taxon>Atherinomorphae</taxon>
        <taxon>Cyprinodontiformes</taxon>
        <taxon>Goodeidae</taxon>
        <taxon>Characodon</taxon>
    </lineage>
</organism>